<reference evidence="2 3" key="1">
    <citation type="submission" date="2019-05" db="EMBL/GenBank/DDBJ databases">
        <authorList>
            <person name="Zhang J.-Y."/>
            <person name="Feg X."/>
            <person name="Du Z.-J."/>
        </authorList>
    </citation>
    <scope>NUCLEOTIDE SEQUENCE [LARGE SCALE GENOMIC DNA]</scope>
    <source>
        <strain evidence="2 3">RZ26</strain>
    </source>
</reference>
<gene>
    <name evidence="2" type="ORF">FEE95_12660</name>
</gene>
<evidence type="ECO:0000313" key="3">
    <source>
        <dbReference type="Proteomes" id="UP000310314"/>
    </source>
</evidence>
<evidence type="ECO:0008006" key="4">
    <source>
        <dbReference type="Google" id="ProtNLM"/>
    </source>
</evidence>
<organism evidence="2 3">
    <name type="scientific">Maribacter algarum</name>
    <name type="common">ex Zhang et al. 2020</name>
    <dbReference type="NCBI Taxonomy" id="2578118"/>
    <lineage>
        <taxon>Bacteria</taxon>
        <taxon>Pseudomonadati</taxon>
        <taxon>Bacteroidota</taxon>
        <taxon>Flavobacteriia</taxon>
        <taxon>Flavobacteriales</taxon>
        <taxon>Flavobacteriaceae</taxon>
        <taxon>Maribacter</taxon>
    </lineage>
</organism>
<evidence type="ECO:0000256" key="1">
    <source>
        <dbReference type="SAM" id="SignalP"/>
    </source>
</evidence>
<dbReference type="AlphaFoldDB" id="A0A5S3PRR9"/>
<dbReference type="OrthoDB" id="1114031at2"/>
<comment type="caution">
    <text evidence="2">The sequence shown here is derived from an EMBL/GenBank/DDBJ whole genome shotgun (WGS) entry which is preliminary data.</text>
</comment>
<feature type="signal peptide" evidence="1">
    <location>
        <begin position="1"/>
        <end position="26"/>
    </location>
</feature>
<feature type="chain" id="PRO_5024355352" description="Lipoprotein" evidence="1">
    <location>
        <begin position="27"/>
        <end position="264"/>
    </location>
</feature>
<dbReference type="Proteomes" id="UP000310314">
    <property type="component" value="Unassembled WGS sequence"/>
</dbReference>
<dbReference type="EMBL" id="VATY01000002">
    <property type="protein sequence ID" value="TMM57329.1"/>
    <property type="molecule type" value="Genomic_DNA"/>
</dbReference>
<evidence type="ECO:0000313" key="2">
    <source>
        <dbReference type="EMBL" id="TMM57329.1"/>
    </source>
</evidence>
<sequence length="264" mass="28269">MQTLFKSATKFLLFSGLALVVFSCSEDDYNPQVEDQQVSSTEVKTILNTDDISGAADNIIADVFNSGISGKSSRLEDCHVTEFTDTGFTVTFDNCSYEGGEMITGSISIAYTEGQENSFSATYTDLMVGDYEINGTRGFIISGDGQSGLSFSVTSDMSIKLKDGSIIEETGSKTLGFVFDFNNLENSGLTIAGDWTVKADGNTYVVNITTALEITGACDYVGKGIMQLNKNGLKVDVDFGDGTCDDIATLTYPDGTDEEISLKD</sequence>
<name>A0A5S3PRR9_9FLAO</name>
<proteinExistence type="predicted"/>
<accession>A0A5S3PRR9</accession>
<keyword evidence="3" id="KW-1185">Reference proteome</keyword>
<dbReference type="RefSeq" id="WP_138658312.1">
    <property type="nucleotide sequence ID" value="NZ_VATY01000002.1"/>
</dbReference>
<dbReference type="PROSITE" id="PS51257">
    <property type="entry name" value="PROKAR_LIPOPROTEIN"/>
    <property type="match status" value="1"/>
</dbReference>
<keyword evidence="1" id="KW-0732">Signal</keyword>
<protein>
    <recommendedName>
        <fullName evidence="4">Lipoprotein</fullName>
    </recommendedName>
</protein>